<organism evidence="4 5">
    <name type="scientific">Candidatus Falkowbacteria bacterium RIFOXYC2_FULL_36_12</name>
    <dbReference type="NCBI Taxonomy" id="1798002"/>
    <lineage>
        <taxon>Bacteria</taxon>
        <taxon>Candidatus Falkowiibacteriota</taxon>
    </lineage>
</organism>
<dbReference type="PANTHER" id="PTHR30336:SF4">
    <property type="entry name" value="ENVELOPE BIOGENESIS FACTOR ELYC"/>
    <property type="match status" value="1"/>
</dbReference>
<dbReference type="GO" id="GO:0043164">
    <property type="term" value="P:Gram-negative-bacterium-type cell wall biogenesis"/>
    <property type="evidence" value="ECO:0007669"/>
    <property type="project" value="TreeGrafter"/>
</dbReference>
<feature type="region of interest" description="Disordered" evidence="1">
    <location>
        <begin position="162"/>
        <end position="181"/>
    </location>
</feature>
<evidence type="ECO:0000313" key="5">
    <source>
        <dbReference type="Proteomes" id="UP000179001"/>
    </source>
</evidence>
<evidence type="ECO:0000313" key="4">
    <source>
        <dbReference type="EMBL" id="OGF30997.1"/>
    </source>
</evidence>
<sequence length="181" mass="20568">MSQYIFIPSCEVAPLNSLENTQTLKRLKKGLAIWQNHNRTIIVSGGIYLPPNVQTVPSGQLMKIWLIANGVPAEQIIAETNSRDTYENISGAMQLISSDTNPQITVVSQWQHCFRIFITFFRAYHIRVKTKPMFYSIGLKSTLLEFIIILIHLFDKNGTGKISSRNRSNRTYGRQGNKHAT</sequence>
<protein>
    <recommendedName>
        <fullName evidence="3">DUF218 domain-containing protein</fullName>
    </recommendedName>
</protein>
<evidence type="ECO:0000256" key="1">
    <source>
        <dbReference type="SAM" id="MobiDB-lite"/>
    </source>
</evidence>
<dbReference type="AlphaFoldDB" id="A0A1F5SW87"/>
<feature type="compositionally biased region" description="Polar residues" evidence="1">
    <location>
        <begin position="162"/>
        <end position="174"/>
    </location>
</feature>
<dbReference type="Proteomes" id="UP000179001">
    <property type="component" value="Unassembled WGS sequence"/>
</dbReference>
<gene>
    <name evidence="4" type="ORF">A2478_00975</name>
</gene>
<accession>A0A1F5SW87</accession>
<proteinExistence type="predicted"/>
<dbReference type="Gene3D" id="3.40.50.620">
    <property type="entry name" value="HUPs"/>
    <property type="match status" value="1"/>
</dbReference>
<dbReference type="InterPro" id="IPR051599">
    <property type="entry name" value="Cell_Envelope_Assoc"/>
</dbReference>
<comment type="caution">
    <text evidence="4">The sequence shown here is derived from an EMBL/GenBank/DDBJ whole genome shotgun (WGS) entry which is preliminary data.</text>
</comment>
<evidence type="ECO:0000256" key="2">
    <source>
        <dbReference type="SAM" id="Phobius"/>
    </source>
</evidence>
<keyword evidence="2" id="KW-0472">Membrane</keyword>
<dbReference type="EMBL" id="MFGJ01000008">
    <property type="protein sequence ID" value="OGF30997.1"/>
    <property type="molecule type" value="Genomic_DNA"/>
</dbReference>
<keyword evidence="2" id="KW-0812">Transmembrane</keyword>
<reference evidence="4 5" key="1">
    <citation type="journal article" date="2016" name="Nat. Commun.">
        <title>Thousands of microbial genomes shed light on interconnected biogeochemical processes in an aquifer system.</title>
        <authorList>
            <person name="Anantharaman K."/>
            <person name="Brown C.T."/>
            <person name="Hug L.A."/>
            <person name="Sharon I."/>
            <person name="Castelle C.J."/>
            <person name="Probst A.J."/>
            <person name="Thomas B.C."/>
            <person name="Singh A."/>
            <person name="Wilkins M.J."/>
            <person name="Karaoz U."/>
            <person name="Brodie E.L."/>
            <person name="Williams K.H."/>
            <person name="Hubbard S.S."/>
            <person name="Banfield J.F."/>
        </authorList>
    </citation>
    <scope>NUCLEOTIDE SEQUENCE [LARGE SCALE GENOMIC DNA]</scope>
</reference>
<dbReference type="GO" id="GO:0005886">
    <property type="term" value="C:plasma membrane"/>
    <property type="evidence" value="ECO:0007669"/>
    <property type="project" value="TreeGrafter"/>
</dbReference>
<name>A0A1F5SW87_9BACT</name>
<keyword evidence="2" id="KW-1133">Transmembrane helix</keyword>
<feature type="domain" description="DUF218" evidence="3">
    <location>
        <begin position="23"/>
        <end position="131"/>
    </location>
</feature>
<dbReference type="InterPro" id="IPR014729">
    <property type="entry name" value="Rossmann-like_a/b/a_fold"/>
</dbReference>
<dbReference type="PANTHER" id="PTHR30336">
    <property type="entry name" value="INNER MEMBRANE PROTEIN, PROBABLE PERMEASE"/>
    <property type="match status" value="1"/>
</dbReference>
<feature type="transmembrane region" description="Helical" evidence="2">
    <location>
        <begin position="134"/>
        <end position="154"/>
    </location>
</feature>
<dbReference type="CDD" id="cd06259">
    <property type="entry name" value="YdcF-like"/>
    <property type="match status" value="1"/>
</dbReference>
<dbReference type="GO" id="GO:0000270">
    <property type="term" value="P:peptidoglycan metabolic process"/>
    <property type="evidence" value="ECO:0007669"/>
    <property type="project" value="TreeGrafter"/>
</dbReference>
<evidence type="ECO:0000259" key="3">
    <source>
        <dbReference type="Pfam" id="PF02698"/>
    </source>
</evidence>
<dbReference type="STRING" id="1798002.A2478_00975"/>
<dbReference type="Pfam" id="PF02698">
    <property type="entry name" value="DUF218"/>
    <property type="match status" value="1"/>
</dbReference>
<dbReference type="InterPro" id="IPR003848">
    <property type="entry name" value="DUF218"/>
</dbReference>